<evidence type="ECO:0000256" key="4">
    <source>
        <dbReference type="ARBA" id="ARBA00022452"/>
    </source>
</evidence>
<accession>A0A8G2BW85</accession>
<evidence type="ECO:0000256" key="6">
    <source>
        <dbReference type="ARBA" id="ARBA00023136"/>
    </source>
</evidence>
<dbReference type="SUPFAM" id="SSF56954">
    <property type="entry name" value="Outer membrane efflux proteins (OEP)"/>
    <property type="match status" value="1"/>
</dbReference>
<organism evidence="9 10">
    <name type="scientific">Parabacteroides chinchillae</name>
    <dbReference type="NCBI Taxonomy" id="871327"/>
    <lineage>
        <taxon>Bacteria</taxon>
        <taxon>Pseudomonadati</taxon>
        <taxon>Bacteroidota</taxon>
        <taxon>Bacteroidia</taxon>
        <taxon>Bacteroidales</taxon>
        <taxon>Tannerellaceae</taxon>
        <taxon>Parabacteroides</taxon>
    </lineage>
</organism>
<dbReference type="GO" id="GO:1990281">
    <property type="term" value="C:efflux pump complex"/>
    <property type="evidence" value="ECO:0007669"/>
    <property type="project" value="TreeGrafter"/>
</dbReference>
<evidence type="ECO:0000256" key="1">
    <source>
        <dbReference type="ARBA" id="ARBA00004442"/>
    </source>
</evidence>
<dbReference type="AlphaFoldDB" id="A0A8G2BW85"/>
<feature type="chain" id="PRO_5034462068" evidence="8">
    <location>
        <begin position="20"/>
        <end position="446"/>
    </location>
</feature>
<keyword evidence="4" id="KW-1134">Transmembrane beta strand</keyword>
<comment type="subcellular location">
    <subcellularLocation>
        <location evidence="1">Cell outer membrane</location>
    </subcellularLocation>
</comment>
<dbReference type="GO" id="GO:0009279">
    <property type="term" value="C:cell outer membrane"/>
    <property type="evidence" value="ECO:0007669"/>
    <property type="project" value="UniProtKB-SubCell"/>
</dbReference>
<comment type="caution">
    <text evidence="9">The sequence shown here is derived from an EMBL/GenBank/DDBJ whole genome shotgun (WGS) entry which is preliminary data.</text>
</comment>
<evidence type="ECO:0000256" key="3">
    <source>
        <dbReference type="ARBA" id="ARBA00022448"/>
    </source>
</evidence>
<dbReference type="GO" id="GO:0015562">
    <property type="term" value="F:efflux transmembrane transporter activity"/>
    <property type="evidence" value="ECO:0007669"/>
    <property type="project" value="InterPro"/>
</dbReference>
<evidence type="ECO:0000256" key="8">
    <source>
        <dbReference type="SAM" id="SignalP"/>
    </source>
</evidence>
<reference evidence="9 10" key="1">
    <citation type="submission" date="2016-10" db="EMBL/GenBank/DDBJ databases">
        <authorList>
            <person name="Varghese N."/>
            <person name="Submissions S."/>
        </authorList>
    </citation>
    <scope>NUCLEOTIDE SEQUENCE [LARGE SCALE GENOMIC DNA]</scope>
    <source>
        <strain evidence="9 10">DSM 29073</strain>
    </source>
</reference>
<comment type="similarity">
    <text evidence="2">Belongs to the outer membrane factor (OMF) (TC 1.B.17) family.</text>
</comment>
<evidence type="ECO:0000313" key="9">
    <source>
        <dbReference type="EMBL" id="SEF84176.1"/>
    </source>
</evidence>
<dbReference type="RefSeq" id="WP_099463959.1">
    <property type="nucleotide sequence ID" value="NZ_FNVS01000008.1"/>
</dbReference>
<dbReference type="Proteomes" id="UP000236725">
    <property type="component" value="Unassembled WGS sequence"/>
</dbReference>
<evidence type="ECO:0000256" key="7">
    <source>
        <dbReference type="ARBA" id="ARBA00023237"/>
    </source>
</evidence>
<keyword evidence="8" id="KW-0732">Signal</keyword>
<name>A0A8G2BW85_9BACT</name>
<dbReference type="PANTHER" id="PTHR30026:SF20">
    <property type="entry name" value="OUTER MEMBRANE PROTEIN TOLC"/>
    <property type="match status" value="1"/>
</dbReference>
<dbReference type="Gene3D" id="1.20.1600.10">
    <property type="entry name" value="Outer membrane efflux proteins (OEP)"/>
    <property type="match status" value="1"/>
</dbReference>
<keyword evidence="7" id="KW-0998">Cell outer membrane</keyword>
<dbReference type="Pfam" id="PF02321">
    <property type="entry name" value="OEP"/>
    <property type="match status" value="2"/>
</dbReference>
<dbReference type="GO" id="GO:0015288">
    <property type="term" value="F:porin activity"/>
    <property type="evidence" value="ECO:0007669"/>
    <property type="project" value="TreeGrafter"/>
</dbReference>
<feature type="signal peptide" evidence="8">
    <location>
        <begin position="1"/>
        <end position="19"/>
    </location>
</feature>
<proteinExistence type="inferred from homology"/>
<keyword evidence="6" id="KW-0472">Membrane</keyword>
<keyword evidence="3" id="KW-0813">Transport</keyword>
<dbReference type="InterPro" id="IPR003423">
    <property type="entry name" value="OMP_efflux"/>
</dbReference>
<evidence type="ECO:0000256" key="2">
    <source>
        <dbReference type="ARBA" id="ARBA00007613"/>
    </source>
</evidence>
<evidence type="ECO:0000313" key="10">
    <source>
        <dbReference type="Proteomes" id="UP000236725"/>
    </source>
</evidence>
<keyword evidence="10" id="KW-1185">Reference proteome</keyword>
<dbReference type="PANTHER" id="PTHR30026">
    <property type="entry name" value="OUTER MEMBRANE PROTEIN TOLC"/>
    <property type="match status" value="1"/>
</dbReference>
<dbReference type="InterPro" id="IPR051906">
    <property type="entry name" value="TolC-like"/>
</dbReference>
<gene>
    <name evidence="9" type="ORF">SAMN05444001_10811</name>
</gene>
<protein>
    <submittedName>
        <fullName evidence="9">Outer membrane protein TolC</fullName>
    </submittedName>
</protein>
<evidence type="ECO:0000256" key="5">
    <source>
        <dbReference type="ARBA" id="ARBA00022692"/>
    </source>
</evidence>
<sequence length="446" mass="51394">MKRFFIILSFVCAIPTMYAQQTFSLKQCIETGLERNYSIHIIRNEQQINNNNATLGNAGYLPTIDMDGGFSGSLNNNNNKLSDGSTEKNNGVHNETANIGLNLNWTIFDGFGIQANYSKLQELQRMGELNTRMTIEDFVANLSSEYYNLIRQKIRLNNLRSTLDLSRERLRIVEERYFIGSMSRLDLQQAKVDFNADSSNVLNQLEVVHTSRIRLNELMALQDVEEEIQIKDSLIYPNPFLDEVELWKNTLATNASLLIAQKNKTLSELDYKKIKSRNYPYVKMNAGYGYTANWYEVGTTDLQKRLGLNYGLTVGINIFDGLNRRREQRNARIQIKNQELRTQELELSLRANLSNFWMAYQNNLQLWKLEKENLVAAQENYRIAIDRYKLGELSGIELREAQNSLLEAEERQSIAEYSTKICEISLLQLSGQILNYIAPDPEKASE</sequence>
<dbReference type="EMBL" id="FNVS01000008">
    <property type="protein sequence ID" value="SEF84176.1"/>
    <property type="molecule type" value="Genomic_DNA"/>
</dbReference>
<keyword evidence="5" id="KW-0812">Transmembrane</keyword>